<evidence type="ECO:0000313" key="3">
    <source>
        <dbReference type="Proteomes" id="UP001223547"/>
    </source>
</evidence>
<name>A0ABT7HFQ6_9GAMM</name>
<dbReference type="PROSITE" id="PS51257">
    <property type="entry name" value="PROKAR_LIPOPROTEIN"/>
    <property type="match status" value="1"/>
</dbReference>
<gene>
    <name evidence="2" type="ORF">QQF73_16370</name>
</gene>
<evidence type="ECO:0000313" key="2">
    <source>
        <dbReference type="EMBL" id="MDK9559211.1"/>
    </source>
</evidence>
<proteinExistence type="predicted"/>
<sequence>MAVKGISIGLLFAFILVGCGGSGDGGGNAENGKSTEAPVQTDESEASTGYFVDSPVKGLAYRTESQEGLSGPLGQFSYLPGETITFSIGATELGSSEAVGFMMPGNLDEDAGWDGTRAINIARLLITLDADQNPRNGIVIDEKAHEAFGDLGFDLSRPASEFGESRVLLEALANVGRVGLVSELYARNHLISTYSQLPEEVSEADIVALIDTGPNYAGRQSPMTPTPDNLRKAAKVFWADPATPAPNLHWMFEWVNPNLLLDIAERRLQGLAQAPGIRVVGGVEGNEDVVTNASLIVTFDGFELNGWQYHGSIGADIVQSNSDSGQASASAGVVIELGPDVDTTDLIPEKPDFYEYRLFFYDLRVTGSEGYFGLHGWQNVVHSGVNDYLVKRLWTMDTTLREVNSERFVRIVADLPVEYTEVSSDVEETVRVESLLSGSVYVTDWELGAYRMAGVFYSNGPEGINDFASVEFYNDDVTLVGQLNSIALPDYADLEQRVRAEVVSEQDGSVTNVGVFKNETPLLGEPVDDALPLWINAPLEYLIVKDGLDGAQPVRVDLYSPPMAMDPDGDPVMNLELAWIVGGQEMPVEVADGVVSLPIRLDLPLEYRSENTAVCFRNRTTFSDVTLVRTFGIDLSKEANSIHSVPVEDSPCESL</sequence>
<protein>
    <submittedName>
        <fullName evidence="2">Uncharacterized protein</fullName>
    </submittedName>
</protein>
<dbReference type="Proteomes" id="UP001223547">
    <property type="component" value="Unassembled WGS sequence"/>
</dbReference>
<keyword evidence="3" id="KW-1185">Reference proteome</keyword>
<feature type="region of interest" description="Disordered" evidence="1">
    <location>
        <begin position="27"/>
        <end position="47"/>
    </location>
</feature>
<evidence type="ECO:0000256" key="1">
    <source>
        <dbReference type="SAM" id="MobiDB-lite"/>
    </source>
</evidence>
<dbReference type="RefSeq" id="WP_219868412.1">
    <property type="nucleotide sequence ID" value="NZ_JASSQD010000003.1"/>
</dbReference>
<dbReference type="EMBL" id="JASSQD010000003">
    <property type="protein sequence ID" value="MDK9559211.1"/>
    <property type="molecule type" value="Genomic_DNA"/>
</dbReference>
<organism evidence="2 3">
    <name type="scientific">Marinobacter albus</name>
    <dbReference type="NCBI Taxonomy" id="3030833"/>
    <lineage>
        <taxon>Bacteria</taxon>
        <taxon>Pseudomonadati</taxon>
        <taxon>Pseudomonadota</taxon>
        <taxon>Gammaproteobacteria</taxon>
        <taxon>Pseudomonadales</taxon>
        <taxon>Marinobacteraceae</taxon>
        <taxon>Marinobacter</taxon>
    </lineage>
</organism>
<reference evidence="2 3" key="1">
    <citation type="submission" date="2023-05" db="EMBL/GenBank/DDBJ databases">
        <title>Marinobacter albus sp. nov., a marine bacterium isolated from sand in a coastal intertidal zone of huludao.</title>
        <authorList>
            <person name="Deng T."/>
        </authorList>
    </citation>
    <scope>NUCLEOTIDE SEQUENCE [LARGE SCALE GENOMIC DNA]</scope>
    <source>
        <strain evidence="2 3">M216</strain>
    </source>
</reference>
<comment type="caution">
    <text evidence="2">The sequence shown here is derived from an EMBL/GenBank/DDBJ whole genome shotgun (WGS) entry which is preliminary data.</text>
</comment>
<accession>A0ABT7HFQ6</accession>